<dbReference type="GO" id="GO:0003341">
    <property type="term" value="P:cilium movement"/>
    <property type="evidence" value="ECO:0007669"/>
    <property type="project" value="TreeGrafter"/>
</dbReference>
<dbReference type="SUPFAM" id="SSF54919">
    <property type="entry name" value="Nucleoside diphosphate kinase, NDK"/>
    <property type="match status" value="1"/>
</dbReference>
<protein>
    <recommendedName>
        <fullName evidence="3">Nucleoside diphosphate kinase-like domain-containing protein</fullName>
    </recommendedName>
</protein>
<name>A0A448XKR4_9PLAT</name>
<dbReference type="InterPro" id="IPR034907">
    <property type="entry name" value="NDK-like_dom"/>
</dbReference>
<evidence type="ECO:0000313" key="4">
    <source>
        <dbReference type="EMBL" id="VEL39006.1"/>
    </source>
</evidence>
<evidence type="ECO:0000256" key="1">
    <source>
        <dbReference type="ARBA" id="ARBA00008142"/>
    </source>
</evidence>
<dbReference type="Pfam" id="PF00334">
    <property type="entry name" value="NDK"/>
    <property type="match status" value="1"/>
</dbReference>
<dbReference type="OrthoDB" id="10263751at2759"/>
<dbReference type="EMBL" id="CAAALY010259750">
    <property type="protein sequence ID" value="VEL39006.1"/>
    <property type="molecule type" value="Genomic_DNA"/>
</dbReference>
<reference evidence="4" key="1">
    <citation type="submission" date="2018-11" db="EMBL/GenBank/DDBJ databases">
        <authorList>
            <consortium name="Pathogen Informatics"/>
        </authorList>
    </citation>
    <scope>NUCLEOTIDE SEQUENCE</scope>
</reference>
<dbReference type="Gene3D" id="3.30.70.141">
    <property type="entry name" value="Nucleoside diphosphate kinase-like domain"/>
    <property type="match status" value="1"/>
</dbReference>
<dbReference type="InterPro" id="IPR036850">
    <property type="entry name" value="NDK-like_dom_sf"/>
</dbReference>
<organism evidence="4 5">
    <name type="scientific">Protopolystoma xenopodis</name>
    <dbReference type="NCBI Taxonomy" id="117903"/>
    <lineage>
        <taxon>Eukaryota</taxon>
        <taxon>Metazoa</taxon>
        <taxon>Spiralia</taxon>
        <taxon>Lophotrochozoa</taxon>
        <taxon>Platyhelminthes</taxon>
        <taxon>Monogenea</taxon>
        <taxon>Polyopisthocotylea</taxon>
        <taxon>Polystomatidea</taxon>
        <taxon>Polystomatidae</taxon>
        <taxon>Protopolystoma</taxon>
    </lineage>
</organism>
<dbReference type="GO" id="GO:1902176">
    <property type="term" value="P:negative regulation of oxidative stress-induced intrinsic apoptotic signaling pathway"/>
    <property type="evidence" value="ECO:0007669"/>
    <property type="project" value="TreeGrafter"/>
</dbReference>
<evidence type="ECO:0000259" key="3">
    <source>
        <dbReference type="SMART" id="SM00562"/>
    </source>
</evidence>
<dbReference type="PANTHER" id="PTHR46161">
    <property type="entry name" value="NUCLEOSIDE DIPHOSPHATE KINASE"/>
    <property type="match status" value="1"/>
</dbReference>
<dbReference type="GO" id="GO:0005929">
    <property type="term" value="C:cilium"/>
    <property type="evidence" value="ECO:0007669"/>
    <property type="project" value="TreeGrafter"/>
</dbReference>
<keyword evidence="5" id="KW-1185">Reference proteome</keyword>
<accession>A0A448XKR4</accession>
<comment type="caution">
    <text evidence="2">Lacks conserved residue(s) required for the propagation of feature annotation.</text>
</comment>
<evidence type="ECO:0000313" key="5">
    <source>
        <dbReference type="Proteomes" id="UP000784294"/>
    </source>
</evidence>
<dbReference type="PROSITE" id="PS51374">
    <property type="entry name" value="NDPK_LIKE"/>
    <property type="match status" value="1"/>
</dbReference>
<feature type="domain" description="Nucleoside diphosphate kinase-like" evidence="3">
    <location>
        <begin position="1"/>
        <end position="69"/>
    </location>
</feature>
<comment type="caution">
    <text evidence="4">The sequence shown here is derived from an EMBL/GenBank/DDBJ whole genome shotgun (WGS) entry which is preliminary data.</text>
</comment>
<gene>
    <name evidence="4" type="ORF">PXEA_LOCUS32446</name>
</gene>
<comment type="similarity">
    <text evidence="1 2">Belongs to the NDK family.</text>
</comment>
<sequence length="107" mass="11984">MVLVRQDAVAGWRTLMGSTDPDKAAEEDPECLRAIYGRDMLANGLHGSSNEESAQKAIRAIFGKDFAPGGYKPNVLTNLLIYTFYYLTRFDLGIKPCTKVYRPTYTQ</sequence>
<dbReference type="PANTHER" id="PTHR46161:SF1">
    <property type="entry name" value="NUCLEOSIDE DIPHOSPHATE KINASE HOMOLOG 5"/>
    <property type="match status" value="1"/>
</dbReference>
<dbReference type="SMART" id="SM00562">
    <property type="entry name" value="NDK"/>
    <property type="match status" value="1"/>
</dbReference>
<proteinExistence type="inferred from homology"/>
<dbReference type="Proteomes" id="UP000784294">
    <property type="component" value="Unassembled WGS sequence"/>
</dbReference>
<evidence type="ECO:0000256" key="2">
    <source>
        <dbReference type="PROSITE-ProRule" id="PRU00706"/>
    </source>
</evidence>
<dbReference type="AlphaFoldDB" id="A0A448XKR4"/>